<keyword evidence="3" id="KW-1185">Reference proteome</keyword>
<dbReference type="GO" id="GO:0016226">
    <property type="term" value="P:iron-sulfur cluster assembly"/>
    <property type="evidence" value="ECO:0007669"/>
    <property type="project" value="InterPro"/>
</dbReference>
<dbReference type="PANTHER" id="PTHR43575">
    <property type="entry name" value="PROTEIN ABCI7, CHLOROPLASTIC"/>
    <property type="match status" value="1"/>
</dbReference>
<evidence type="ECO:0000313" key="2">
    <source>
        <dbReference type="EMBL" id="QDH23999.1"/>
    </source>
</evidence>
<dbReference type="OrthoDB" id="9768262at2"/>
<dbReference type="RefSeq" id="WP_141491833.1">
    <property type="nucleotide sequence ID" value="NZ_CP032485.1"/>
</dbReference>
<dbReference type="InterPro" id="IPR055346">
    <property type="entry name" value="Fe-S_cluster_assembly_SufBD"/>
</dbReference>
<gene>
    <name evidence="2" type="primary">sufD</name>
    <name evidence="2" type="ORF">D5366_00515</name>
</gene>
<evidence type="ECO:0000259" key="1">
    <source>
        <dbReference type="Pfam" id="PF01458"/>
    </source>
</evidence>
<dbReference type="Proteomes" id="UP000317214">
    <property type="component" value="Chromosome"/>
</dbReference>
<dbReference type="AlphaFoldDB" id="A0A4Y6V1U4"/>
<proteinExistence type="predicted"/>
<dbReference type="InterPro" id="IPR000825">
    <property type="entry name" value="SUF_FeS_clus_asmbl_SufBD_core"/>
</dbReference>
<feature type="domain" description="SUF system FeS cluster assembly SufBD core" evidence="1">
    <location>
        <begin position="148"/>
        <end position="376"/>
    </location>
</feature>
<reference evidence="2 3" key="1">
    <citation type="submission" date="2018-09" db="EMBL/GenBank/DDBJ databases">
        <title>The complete genome sequence of Neokomagataea tanensis NBRC 106556(T).</title>
        <authorList>
            <person name="Chua K.-O."/>
            <person name="See-Too W.-S."/>
            <person name="Hong K.-W."/>
            <person name="Yin W.-F."/>
            <person name="Chan K.-G."/>
        </authorList>
    </citation>
    <scope>NUCLEOTIDE SEQUENCE [LARGE SCALE GENOMIC DNA]</scope>
    <source>
        <strain evidence="3">AH13 \ NBRC 106556</strain>
    </source>
</reference>
<protein>
    <submittedName>
        <fullName evidence="2">Fe-S cluster assembly protein SufD</fullName>
    </submittedName>
</protein>
<dbReference type="SUPFAM" id="SSF101960">
    <property type="entry name" value="Stabilizer of iron transporter SufD"/>
    <property type="match status" value="1"/>
</dbReference>
<accession>A0A4Y6V1U4</accession>
<dbReference type="EMBL" id="CP032485">
    <property type="protein sequence ID" value="QDH23999.1"/>
    <property type="molecule type" value="Genomic_DNA"/>
</dbReference>
<dbReference type="InterPro" id="IPR011542">
    <property type="entry name" value="SUF_FeS_clus_asmbl_SufD"/>
</dbReference>
<sequence>MTDTTLPAAPALDAFVARAAEAGSNAAQALKQVGVPTRRVEAWCYTPLRAISDVAWSAAPALETEVVSELLQTLPLPESGGKAVFANGKPAQIELPALVQVSKTQPAERDAAGRFSVLLNDTLATDGLSIRIPAGEDAGLLTLVHLTAGNDVSAHLHHRIVLEAGASLTLYEVNAGNGRYLTNPRLSIDVAQGAKLRHVKIQRESVDAFHLAFVSAVVSGKGSYDSFTLNQGGALARHEVAATLAESHAEVHVNGVQSVDGQRLNDLTSFIHHAAPDCNSRQTVKTVLSEAGQGVFQGKILVDRIAQKTDGYQMNQALLLSEKAQINSKPELEIYADDVKCSHGATVGALDEEQLFYLRSRGVPADEARGILVRAFLLDALELVEDETLRELLLRSFAQ</sequence>
<dbReference type="Pfam" id="PF01458">
    <property type="entry name" value="SUFBD_core"/>
    <property type="match status" value="1"/>
</dbReference>
<dbReference type="InterPro" id="IPR037284">
    <property type="entry name" value="SUF_FeS_clus_asmbl_SufBD_sf"/>
</dbReference>
<evidence type="ECO:0000313" key="3">
    <source>
        <dbReference type="Proteomes" id="UP000317214"/>
    </source>
</evidence>
<name>A0A4Y6V1U4_9PROT</name>
<organism evidence="2 3">
    <name type="scientific">Neokomagataea tanensis</name>
    <dbReference type="NCBI Taxonomy" id="661191"/>
    <lineage>
        <taxon>Bacteria</taxon>
        <taxon>Pseudomonadati</taxon>
        <taxon>Pseudomonadota</taxon>
        <taxon>Alphaproteobacteria</taxon>
        <taxon>Acetobacterales</taxon>
        <taxon>Acetobacteraceae</taxon>
        <taxon>Neokomagataea</taxon>
    </lineage>
</organism>
<dbReference type="PANTHER" id="PTHR43575:SF1">
    <property type="entry name" value="PROTEIN ABCI7, CHLOROPLASTIC"/>
    <property type="match status" value="1"/>
</dbReference>
<dbReference type="KEGG" id="ntn:D5366_00515"/>
<dbReference type="NCBIfam" id="TIGR01981">
    <property type="entry name" value="sufD"/>
    <property type="match status" value="1"/>
</dbReference>